<dbReference type="SUPFAM" id="SSF52540">
    <property type="entry name" value="P-loop containing nucleoside triphosphate hydrolases"/>
    <property type="match status" value="1"/>
</dbReference>
<dbReference type="PANTHER" id="PTHR14241">
    <property type="entry name" value="INTERFERON-INDUCED PROTEIN 44"/>
    <property type="match status" value="1"/>
</dbReference>
<dbReference type="GeneTree" id="ENSGT00940000160560"/>
<reference evidence="1" key="3">
    <citation type="submission" date="2025-08" db="UniProtKB">
        <authorList>
            <consortium name="Ensembl"/>
        </authorList>
    </citation>
    <scope>IDENTIFICATION</scope>
</reference>
<reference evidence="1" key="4">
    <citation type="submission" date="2025-09" db="UniProtKB">
        <authorList>
            <consortium name="Ensembl"/>
        </authorList>
    </citation>
    <scope>IDENTIFICATION</scope>
</reference>
<reference evidence="2" key="1">
    <citation type="submission" date="2013-03" db="EMBL/GenBank/DDBJ databases">
        <authorList>
            <person name="Jeffery W."/>
            <person name="Warren W."/>
            <person name="Wilson R.K."/>
        </authorList>
    </citation>
    <scope>NUCLEOTIDE SEQUENCE</scope>
    <source>
        <strain evidence="2">female</strain>
    </source>
</reference>
<protein>
    <recommendedName>
        <fullName evidence="3">G domain-containing protein</fullName>
    </recommendedName>
</protein>
<dbReference type="Proteomes" id="UP000018467">
    <property type="component" value="Unassembled WGS sequence"/>
</dbReference>
<keyword evidence="2" id="KW-1185">Reference proteome</keyword>
<dbReference type="InParanoid" id="A0A3B1IWW3"/>
<evidence type="ECO:0000313" key="2">
    <source>
        <dbReference type="Proteomes" id="UP000018467"/>
    </source>
</evidence>
<dbReference type="InterPro" id="IPR027417">
    <property type="entry name" value="P-loop_NTPase"/>
</dbReference>
<dbReference type="PANTHER" id="PTHR14241:SF1">
    <property type="entry name" value="INTERFERON-INDUCED PROTEIN 44-RELATED"/>
    <property type="match status" value="1"/>
</dbReference>
<dbReference type="STRING" id="7994.ENSAMXP00000034567"/>
<reference evidence="2" key="2">
    <citation type="journal article" date="2014" name="Nat. Commun.">
        <title>The cavefish genome reveals candidate genes for eye loss.</title>
        <authorList>
            <person name="McGaugh S.E."/>
            <person name="Gross J.B."/>
            <person name="Aken B."/>
            <person name="Blin M."/>
            <person name="Borowsky R."/>
            <person name="Chalopin D."/>
            <person name="Hinaux H."/>
            <person name="Jeffery W.R."/>
            <person name="Keene A."/>
            <person name="Ma L."/>
            <person name="Minx P."/>
            <person name="Murphy D."/>
            <person name="O'Quin K.E."/>
            <person name="Retaux S."/>
            <person name="Rohner N."/>
            <person name="Searle S.M."/>
            <person name="Stahl B.A."/>
            <person name="Tabin C."/>
            <person name="Volff J.N."/>
            <person name="Yoshizawa M."/>
            <person name="Warren W.C."/>
        </authorList>
    </citation>
    <scope>NUCLEOTIDE SEQUENCE [LARGE SCALE GENOMIC DNA]</scope>
    <source>
        <strain evidence="2">female</strain>
    </source>
</reference>
<sequence length="257" mass="29674">MIRELRDFNIRREEVEQLNFLLYGPVGAGKSSVINTIKTIFERRLYINCLAAEGSTSQTIYYKKCEVGNSKDGFLPFIFNDIMGVEEGDQSGVHTDDIISALKGHVKEGYPFNPNSPLTELNHYYLKNPSISDRIHCLVYVIQADKISMMDEDTIQKMQRVREEAKRMALPHVILMTRVDTTCEMTKKDLRSVYKSKRINKKMEECRVALGVQKSCIFPVKNYYEEKDINEDINCLMLDALTKIVHWADDYVAEYSS</sequence>
<evidence type="ECO:0000313" key="1">
    <source>
        <dbReference type="Ensembl" id="ENSAMXP00000034567.1"/>
    </source>
</evidence>
<evidence type="ECO:0008006" key="3">
    <source>
        <dbReference type="Google" id="ProtNLM"/>
    </source>
</evidence>
<organism evidence="1 2">
    <name type="scientific">Astyanax mexicanus</name>
    <name type="common">Blind cave fish</name>
    <name type="synonym">Astyanax fasciatus mexicanus</name>
    <dbReference type="NCBI Taxonomy" id="7994"/>
    <lineage>
        <taxon>Eukaryota</taxon>
        <taxon>Metazoa</taxon>
        <taxon>Chordata</taxon>
        <taxon>Craniata</taxon>
        <taxon>Vertebrata</taxon>
        <taxon>Euteleostomi</taxon>
        <taxon>Actinopterygii</taxon>
        <taxon>Neopterygii</taxon>
        <taxon>Teleostei</taxon>
        <taxon>Ostariophysi</taxon>
        <taxon>Characiformes</taxon>
        <taxon>Characoidei</taxon>
        <taxon>Acestrorhamphidae</taxon>
        <taxon>Acestrorhamphinae</taxon>
        <taxon>Astyanax</taxon>
    </lineage>
</organism>
<dbReference type="GO" id="GO:0006955">
    <property type="term" value="P:immune response"/>
    <property type="evidence" value="ECO:0007669"/>
    <property type="project" value="TreeGrafter"/>
</dbReference>
<accession>A0A3B1IWW3</accession>
<dbReference type="Bgee" id="ENSAMXG00000031318">
    <property type="expression patterns" value="Expressed in zone of skin and 11 other cell types or tissues"/>
</dbReference>
<proteinExistence type="predicted"/>
<dbReference type="Ensembl" id="ENSAMXT00000037397.1">
    <property type="protein sequence ID" value="ENSAMXP00000034567.1"/>
    <property type="gene ID" value="ENSAMXG00000031318.1"/>
</dbReference>
<dbReference type="Gene3D" id="3.40.50.300">
    <property type="entry name" value="P-loop containing nucleotide triphosphate hydrolases"/>
    <property type="match status" value="1"/>
</dbReference>
<dbReference type="AlphaFoldDB" id="A0A3B1IWW3"/>
<name>A0A3B1IWW3_ASTMX</name>